<evidence type="ECO:0000313" key="5">
    <source>
        <dbReference type="Proteomes" id="UP000180175"/>
    </source>
</evidence>
<dbReference type="RefSeq" id="WP_071317670.1">
    <property type="nucleotide sequence ID" value="NZ_CP063356.2"/>
</dbReference>
<dbReference type="Proteomes" id="UP000180175">
    <property type="component" value="Chromosome"/>
</dbReference>
<name>A0A1S2LII7_9BACI</name>
<evidence type="ECO:0000256" key="1">
    <source>
        <dbReference type="ARBA" id="ARBA00006484"/>
    </source>
</evidence>
<dbReference type="KEGG" id="aia:AWH56_012350"/>
<dbReference type="CDD" id="cd05344">
    <property type="entry name" value="BKR_like_SDR_like"/>
    <property type="match status" value="1"/>
</dbReference>
<dbReference type="GO" id="GO:0016491">
    <property type="term" value="F:oxidoreductase activity"/>
    <property type="evidence" value="ECO:0007669"/>
    <property type="project" value="UniProtKB-KW"/>
</dbReference>
<dbReference type="OrthoDB" id="9803333at2"/>
<gene>
    <name evidence="4" type="ORF">AWH56_012350</name>
    <name evidence="3" type="ORF">AWH56_14025</name>
</gene>
<dbReference type="InterPro" id="IPR002347">
    <property type="entry name" value="SDR_fam"/>
</dbReference>
<reference evidence="3 5" key="1">
    <citation type="submission" date="2016-10" db="EMBL/GenBank/DDBJ databases">
        <title>Draft genome sequences of four alkaliphilic bacteria belonging to the Anaerobacillus genus.</title>
        <authorList>
            <person name="Bassil N.M."/>
            <person name="Lloyd J.R."/>
        </authorList>
    </citation>
    <scope>NUCLEOTIDE SEQUENCE [LARGE SCALE GENOMIC DNA]</scope>
    <source>
        <strain evidence="3 5">NB2006</strain>
    </source>
</reference>
<dbReference type="Gene3D" id="3.40.50.720">
    <property type="entry name" value="NAD(P)-binding Rossmann-like Domain"/>
    <property type="match status" value="1"/>
</dbReference>
<reference evidence="4" key="4">
    <citation type="submission" date="2020-10" db="EMBL/GenBank/DDBJ databases">
        <authorList>
            <person name="Bassil N.M."/>
            <person name="Lloyd J.R."/>
        </authorList>
    </citation>
    <scope>NUCLEOTIDE SEQUENCE</scope>
    <source>
        <strain evidence="4">NB2006</strain>
    </source>
</reference>
<reference evidence="4 5" key="2">
    <citation type="journal article" date="2017" name="Genome Announc.">
        <title>Draft Genome Sequences of Four Alkaliphilic Bacteria Belonging to the Anaerobacillus Genus.</title>
        <authorList>
            <person name="Bassil N.M."/>
            <person name="Lloyd J.R."/>
        </authorList>
    </citation>
    <scope>NUCLEOTIDE SEQUENCE [LARGE SCALE GENOMIC DNA]</scope>
    <source>
        <strain evidence="4 5">NB2006</strain>
    </source>
</reference>
<proteinExistence type="inferred from homology"/>
<reference evidence="4 5" key="3">
    <citation type="journal article" date="2019" name="Int. J. Syst. Evol. Microbiol.">
        <title>Anaerobacillus isosaccharinicus sp. nov., an alkaliphilic bacterium which degrades isosaccharinic acid.</title>
        <authorList>
            <person name="Bassil N.M."/>
            <person name="Lloyd J.R."/>
        </authorList>
    </citation>
    <scope>NUCLEOTIDE SEQUENCE [LARGE SCALE GENOMIC DNA]</scope>
    <source>
        <strain evidence="4 5">NB2006</strain>
    </source>
</reference>
<organism evidence="3 5">
    <name type="scientific">Anaerobacillus isosaccharinicus</name>
    <dbReference type="NCBI Taxonomy" id="1532552"/>
    <lineage>
        <taxon>Bacteria</taxon>
        <taxon>Bacillati</taxon>
        <taxon>Bacillota</taxon>
        <taxon>Bacilli</taxon>
        <taxon>Bacillales</taxon>
        <taxon>Bacillaceae</taxon>
        <taxon>Anaerobacillus</taxon>
    </lineage>
</organism>
<comment type="similarity">
    <text evidence="1">Belongs to the short-chain dehydrogenases/reductases (SDR) family.</text>
</comment>
<accession>A0A1S2LII7</accession>
<dbReference type="SUPFAM" id="SSF51735">
    <property type="entry name" value="NAD(P)-binding Rossmann-fold domains"/>
    <property type="match status" value="1"/>
</dbReference>
<protein>
    <submittedName>
        <fullName evidence="3">3-oxoacyl-ACP reductase</fullName>
    </submittedName>
    <submittedName>
        <fullName evidence="4">SDR family oxidoreductase</fullName>
    </submittedName>
</protein>
<dbReference type="InterPro" id="IPR036291">
    <property type="entry name" value="NAD(P)-bd_dom_sf"/>
</dbReference>
<dbReference type="Pfam" id="PF13561">
    <property type="entry name" value="adh_short_C2"/>
    <property type="match status" value="1"/>
</dbReference>
<dbReference type="GO" id="GO:0008206">
    <property type="term" value="P:bile acid metabolic process"/>
    <property type="evidence" value="ECO:0007669"/>
    <property type="project" value="UniProtKB-ARBA"/>
</dbReference>
<keyword evidence="2" id="KW-0560">Oxidoreductase</keyword>
<dbReference type="PANTHER" id="PTHR42879">
    <property type="entry name" value="3-OXOACYL-(ACYL-CARRIER-PROTEIN) REDUCTASE"/>
    <property type="match status" value="1"/>
</dbReference>
<evidence type="ECO:0000256" key="2">
    <source>
        <dbReference type="ARBA" id="ARBA00023002"/>
    </source>
</evidence>
<evidence type="ECO:0000313" key="4">
    <source>
        <dbReference type="EMBL" id="QOY38253.1"/>
    </source>
</evidence>
<dbReference type="InterPro" id="IPR050259">
    <property type="entry name" value="SDR"/>
</dbReference>
<dbReference type="PRINTS" id="PR00080">
    <property type="entry name" value="SDRFAMILY"/>
</dbReference>
<dbReference type="PRINTS" id="PR00081">
    <property type="entry name" value="GDHRDH"/>
</dbReference>
<keyword evidence="5" id="KW-1185">Reference proteome</keyword>
<dbReference type="PANTHER" id="PTHR42879:SF6">
    <property type="entry name" value="NADPH-DEPENDENT REDUCTASE BACG"/>
    <property type="match status" value="1"/>
</dbReference>
<dbReference type="EMBL" id="LQXD01000128">
    <property type="protein sequence ID" value="OIJ12338.1"/>
    <property type="molecule type" value="Genomic_DNA"/>
</dbReference>
<dbReference type="EMBL" id="CP063356">
    <property type="protein sequence ID" value="QOY38253.1"/>
    <property type="molecule type" value="Genomic_DNA"/>
</dbReference>
<sequence length="261" mass="28371">MNLNLAGKVALVVASSQGLGKAIAAQLVEEGAYVMITSRDEEKLQKTKQELEFIGKGKVEYFRADITNPDEIKLLVKVTNEVFGEIDILVNNAGGPPGGDFEKFSDEDWISAFNLNLLSYIRVIREVLPDMKKRGGRIINIASSSIKVPIPGLILSNTFRTGIVGLSKSLAEELGQFNILVNVIAPGRIATDRVAFLDQMKADKQGVTREEIEEKSKNTIPLGRYGKPEEFAKVVAFLVSDASTYITGSSLIIDGGLVKAI</sequence>
<dbReference type="FunFam" id="3.40.50.720:FF:000084">
    <property type="entry name" value="Short-chain dehydrogenase reductase"/>
    <property type="match status" value="1"/>
</dbReference>
<dbReference type="AlphaFoldDB" id="A0A1S2LII7"/>
<evidence type="ECO:0000313" key="3">
    <source>
        <dbReference type="EMBL" id="OIJ12338.1"/>
    </source>
</evidence>